<dbReference type="InterPro" id="IPR058627">
    <property type="entry name" value="MdtA-like_C"/>
</dbReference>
<evidence type="ECO:0000256" key="2">
    <source>
        <dbReference type="SAM" id="Coils"/>
    </source>
</evidence>
<dbReference type="PANTHER" id="PTHR30469">
    <property type="entry name" value="MULTIDRUG RESISTANCE PROTEIN MDTA"/>
    <property type="match status" value="1"/>
</dbReference>
<dbReference type="PANTHER" id="PTHR30469:SF15">
    <property type="entry name" value="HLYD FAMILY OF SECRETION PROTEINS"/>
    <property type="match status" value="1"/>
</dbReference>
<dbReference type="GO" id="GO:0015562">
    <property type="term" value="F:efflux transmembrane transporter activity"/>
    <property type="evidence" value="ECO:0007669"/>
    <property type="project" value="TreeGrafter"/>
</dbReference>
<evidence type="ECO:0000256" key="1">
    <source>
        <dbReference type="ARBA" id="ARBA00009477"/>
    </source>
</evidence>
<dbReference type="GO" id="GO:1990281">
    <property type="term" value="C:efflux pump complex"/>
    <property type="evidence" value="ECO:0007669"/>
    <property type="project" value="TreeGrafter"/>
</dbReference>
<dbReference type="Pfam" id="PF25893">
    <property type="entry name" value="HH_CzcB"/>
    <property type="match status" value="1"/>
</dbReference>
<feature type="domain" description="CzcB-like alpha-helical hairpin" evidence="3">
    <location>
        <begin position="133"/>
        <end position="182"/>
    </location>
</feature>
<dbReference type="AlphaFoldDB" id="A0AA49GKR6"/>
<organism evidence="6">
    <name type="scientific">Roseihalotalea indica</name>
    <dbReference type="NCBI Taxonomy" id="2867963"/>
    <lineage>
        <taxon>Bacteria</taxon>
        <taxon>Pseudomonadati</taxon>
        <taxon>Bacteroidota</taxon>
        <taxon>Cytophagia</taxon>
        <taxon>Cytophagales</taxon>
        <taxon>Catalimonadaceae</taxon>
        <taxon>Roseihalotalea</taxon>
    </lineage>
</organism>
<dbReference type="InterPro" id="IPR006143">
    <property type="entry name" value="RND_pump_MFP"/>
</dbReference>
<dbReference type="Gene3D" id="2.40.420.20">
    <property type="match status" value="1"/>
</dbReference>
<dbReference type="Pfam" id="PF25967">
    <property type="entry name" value="RND-MFP_C"/>
    <property type="match status" value="1"/>
</dbReference>
<dbReference type="Gene3D" id="2.40.50.100">
    <property type="match status" value="1"/>
</dbReference>
<feature type="domain" description="Multidrug resistance protein MdtA-like C-terminal permuted SH3" evidence="5">
    <location>
        <begin position="305"/>
        <end position="367"/>
    </location>
</feature>
<dbReference type="InterPro" id="IPR058792">
    <property type="entry name" value="Beta-barrel_RND_2"/>
</dbReference>
<dbReference type="Gene3D" id="2.40.30.170">
    <property type="match status" value="1"/>
</dbReference>
<feature type="domain" description="CusB-like beta-barrel" evidence="4">
    <location>
        <begin position="228"/>
        <end position="297"/>
    </location>
</feature>
<dbReference type="Pfam" id="PF25954">
    <property type="entry name" value="Beta-barrel_RND_2"/>
    <property type="match status" value="1"/>
</dbReference>
<comment type="similarity">
    <text evidence="1">Belongs to the membrane fusion protein (MFP) (TC 8.A.1) family.</text>
</comment>
<evidence type="ECO:0000313" key="6">
    <source>
        <dbReference type="EMBL" id="WKN35569.1"/>
    </source>
</evidence>
<evidence type="ECO:0000259" key="3">
    <source>
        <dbReference type="Pfam" id="PF25893"/>
    </source>
</evidence>
<dbReference type="NCBIfam" id="TIGR01730">
    <property type="entry name" value="RND_mfp"/>
    <property type="match status" value="1"/>
</dbReference>
<name>A0AA49GKR6_9BACT</name>
<evidence type="ECO:0000259" key="5">
    <source>
        <dbReference type="Pfam" id="PF25967"/>
    </source>
</evidence>
<sequence>MKLPLAFYVSILLIGGWLVSACSSSTAENKQARLEQLKKEQTQITQEIRQLEEELALENPDSAAVRVQEVEAITLSPQRFDYFVQTQGFVEVEDNIQVSAKSAGVITEILVQEGDWVRKGQALARIDNSLILSNIEEAKTALELADNLYVRQQKLWDQKIGTEIQYLQAKNNKESLEKRLATLHTQDEMAQIIAPISGVVDEVNSKEGENIAPGLPAFRIINTDQMKLKADISEAYINRIEKGDQVSISIPEMDKTLDASVSFVGTNINPLSRSFTLEVKLPSMPELRPNMAAIVKVVFHHEPSAVVVPVSVVQAVKGQNVVYVAEAKGNRTVARRKVVEVSEVYGNQVQATSGLQPGDQVITVGFQGLRDGELIRL</sequence>
<reference evidence="6" key="1">
    <citation type="journal article" date="2023" name="Comput. Struct. Biotechnol. J.">
        <title>Discovery of a novel marine Bacteroidetes with a rich repertoire of carbohydrate-active enzymes.</title>
        <authorList>
            <person name="Chen B."/>
            <person name="Liu G."/>
            <person name="Chen Q."/>
            <person name="Wang H."/>
            <person name="Liu L."/>
            <person name="Tang K."/>
        </authorList>
    </citation>
    <scope>NUCLEOTIDE SEQUENCE</scope>
    <source>
        <strain evidence="6">TK19036</strain>
    </source>
</reference>
<evidence type="ECO:0000259" key="4">
    <source>
        <dbReference type="Pfam" id="PF25954"/>
    </source>
</evidence>
<protein>
    <submittedName>
        <fullName evidence="6">Efflux RND transporter periplasmic adaptor subunit</fullName>
    </submittedName>
</protein>
<keyword evidence="2" id="KW-0175">Coiled coil</keyword>
<dbReference type="EMBL" id="CP120682">
    <property type="protein sequence ID" value="WKN35569.1"/>
    <property type="molecule type" value="Genomic_DNA"/>
</dbReference>
<dbReference type="SUPFAM" id="SSF111369">
    <property type="entry name" value="HlyD-like secretion proteins"/>
    <property type="match status" value="1"/>
</dbReference>
<reference evidence="6" key="2">
    <citation type="journal article" date="2024" name="Antonie Van Leeuwenhoek">
        <title>Roseihalotalea indica gen. nov., sp. nov., a halophilic Bacteroidetes from mesopelagic Southwest Indian Ocean with higher carbohydrate metabolic potential.</title>
        <authorList>
            <person name="Chen B."/>
            <person name="Zhang M."/>
            <person name="Lin D."/>
            <person name="Ye J."/>
            <person name="Tang K."/>
        </authorList>
    </citation>
    <scope>NUCLEOTIDE SEQUENCE</scope>
    <source>
        <strain evidence="6">TK19036</strain>
    </source>
</reference>
<gene>
    <name evidence="6" type="ORF">K4G66_24665</name>
</gene>
<proteinExistence type="inferred from homology"/>
<dbReference type="PROSITE" id="PS51257">
    <property type="entry name" value="PROKAR_LIPOPROTEIN"/>
    <property type="match status" value="1"/>
</dbReference>
<feature type="coiled-coil region" evidence="2">
    <location>
        <begin position="27"/>
        <end position="54"/>
    </location>
</feature>
<dbReference type="InterPro" id="IPR058648">
    <property type="entry name" value="HH_CzcB-like"/>
</dbReference>
<accession>A0AA49GKR6</accession>